<dbReference type="AlphaFoldDB" id="A0A6J1A411"/>
<dbReference type="PANTHER" id="PTHR32410">
    <property type="entry name" value="CYSTEINE/HISTIDINE-RICH C1 DOMAIN FAMILY PROTEIN"/>
    <property type="match status" value="1"/>
</dbReference>
<accession>A0A6J1A411</accession>
<dbReference type="InterPro" id="IPR046349">
    <property type="entry name" value="C1-like_sf"/>
</dbReference>
<proteinExistence type="predicted"/>
<dbReference type="Pfam" id="PF03107">
    <property type="entry name" value="C1_2"/>
    <property type="match status" value="1"/>
</dbReference>
<evidence type="ECO:0000259" key="2">
    <source>
        <dbReference type="Pfam" id="PF03107"/>
    </source>
</evidence>
<reference evidence="4" key="1">
    <citation type="submission" date="2025-08" db="UniProtKB">
        <authorList>
            <consortium name="RefSeq"/>
        </authorList>
    </citation>
    <scope>IDENTIFICATION</scope>
    <source>
        <tissue evidence="4">Leaf</tissue>
    </source>
</reference>
<feature type="domain" description="DC1" evidence="2">
    <location>
        <begin position="6"/>
        <end position="48"/>
    </location>
</feature>
<evidence type="ECO:0000313" key="3">
    <source>
        <dbReference type="Proteomes" id="UP000504621"/>
    </source>
</evidence>
<dbReference type="SUPFAM" id="SSF57889">
    <property type="entry name" value="Cysteine-rich domain"/>
    <property type="match status" value="2"/>
</dbReference>
<sequence length="244" mass="27864">MVTVTSHEHPFTLVKRKIKFICDFCGIDGGRNPYICTTCDLMVHKGCISSTLPHTIKITRHHHHLSHHYYLQKSQSNAWECRICLNLDHGSYSCSVFDCNYIAHVRCATDTSIWGGTPWVEDKDEALQESINLITVLKKISVREDVLATEIKHAYHEHDLILTFSGEVQDVNNCDGCMRPISAPYNSCEQGEFFLHMSCTELPIQKQHLSHTHLLTLIKDELVSRGDTYDHLPCGLRLNPYLDT</sequence>
<dbReference type="GeneID" id="110414789"/>
<dbReference type="InterPro" id="IPR053192">
    <property type="entry name" value="Vacuole_Formation_Reg"/>
</dbReference>
<dbReference type="OrthoDB" id="981279at2759"/>
<gene>
    <name evidence="4" type="primary">LOC110414789</name>
</gene>
<name>A0A6J1A411_9ROSI</name>
<organism evidence="3 4">
    <name type="scientific">Herrania umbratica</name>
    <dbReference type="NCBI Taxonomy" id="108875"/>
    <lineage>
        <taxon>Eukaryota</taxon>
        <taxon>Viridiplantae</taxon>
        <taxon>Streptophyta</taxon>
        <taxon>Embryophyta</taxon>
        <taxon>Tracheophyta</taxon>
        <taxon>Spermatophyta</taxon>
        <taxon>Magnoliopsida</taxon>
        <taxon>eudicotyledons</taxon>
        <taxon>Gunneridae</taxon>
        <taxon>Pentapetalae</taxon>
        <taxon>rosids</taxon>
        <taxon>malvids</taxon>
        <taxon>Malvales</taxon>
        <taxon>Malvaceae</taxon>
        <taxon>Byttnerioideae</taxon>
        <taxon>Herrania</taxon>
    </lineage>
</organism>
<keyword evidence="1" id="KW-0677">Repeat</keyword>
<evidence type="ECO:0000313" key="4">
    <source>
        <dbReference type="RefSeq" id="XP_021281867.1"/>
    </source>
</evidence>
<dbReference type="RefSeq" id="XP_021281867.1">
    <property type="nucleotide sequence ID" value="XM_021426192.1"/>
</dbReference>
<dbReference type="PANTHER" id="PTHR32410:SF163">
    <property type="entry name" value="DC1 DOMAIN-CONTAINING PROTEIN"/>
    <property type="match status" value="1"/>
</dbReference>
<evidence type="ECO:0000256" key="1">
    <source>
        <dbReference type="ARBA" id="ARBA00022737"/>
    </source>
</evidence>
<protein>
    <submittedName>
        <fullName evidence="4">Uncharacterized protein LOC110414789</fullName>
    </submittedName>
</protein>
<dbReference type="InterPro" id="IPR004146">
    <property type="entry name" value="DC1"/>
</dbReference>
<keyword evidence="3" id="KW-1185">Reference proteome</keyword>
<dbReference type="Proteomes" id="UP000504621">
    <property type="component" value="Unplaced"/>
</dbReference>